<dbReference type="EMBL" id="GBXM01084493">
    <property type="protein sequence ID" value="JAH24084.1"/>
    <property type="molecule type" value="Transcribed_RNA"/>
</dbReference>
<name>A0A0E9R4N6_ANGAN</name>
<sequence length="36" mass="4384">MILYTHCTLYTHYTLIKYTTLYIHTVHSHTHTVYTL</sequence>
<dbReference type="AlphaFoldDB" id="A0A0E9R4N6"/>
<accession>A0A0E9R4N6</accession>
<reference evidence="1" key="1">
    <citation type="submission" date="2014-11" db="EMBL/GenBank/DDBJ databases">
        <authorList>
            <person name="Amaro Gonzalez C."/>
        </authorList>
    </citation>
    <scope>NUCLEOTIDE SEQUENCE</scope>
</reference>
<organism evidence="1">
    <name type="scientific">Anguilla anguilla</name>
    <name type="common">European freshwater eel</name>
    <name type="synonym">Muraena anguilla</name>
    <dbReference type="NCBI Taxonomy" id="7936"/>
    <lineage>
        <taxon>Eukaryota</taxon>
        <taxon>Metazoa</taxon>
        <taxon>Chordata</taxon>
        <taxon>Craniata</taxon>
        <taxon>Vertebrata</taxon>
        <taxon>Euteleostomi</taxon>
        <taxon>Actinopterygii</taxon>
        <taxon>Neopterygii</taxon>
        <taxon>Teleostei</taxon>
        <taxon>Anguilliformes</taxon>
        <taxon>Anguillidae</taxon>
        <taxon>Anguilla</taxon>
    </lineage>
</organism>
<reference evidence="1" key="2">
    <citation type="journal article" date="2015" name="Fish Shellfish Immunol.">
        <title>Early steps in the European eel (Anguilla anguilla)-Vibrio vulnificus interaction in the gills: Role of the RtxA13 toxin.</title>
        <authorList>
            <person name="Callol A."/>
            <person name="Pajuelo D."/>
            <person name="Ebbesson L."/>
            <person name="Teles M."/>
            <person name="MacKenzie S."/>
            <person name="Amaro C."/>
        </authorList>
    </citation>
    <scope>NUCLEOTIDE SEQUENCE</scope>
</reference>
<protein>
    <submittedName>
        <fullName evidence="1">Uncharacterized protein</fullName>
    </submittedName>
</protein>
<evidence type="ECO:0000313" key="1">
    <source>
        <dbReference type="EMBL" id="JAH24084.1"/>
    </source>
</evidence>
<proteinExistence type="predicted"/>